<reference evidence="4 5" key="1">
    <citation type="submission" date="2023-07" db="EMBL/GenBank/DDBJ databases">
        <title>Genomic Encyclopedia of Type Strains, Phase IV (KMG-IV): sequencing the most valuable type-strain genomes for metagenomic binning, comparative biology and taxonomic classification.</title>
        <authorList>
            <person name="Goeker M."/>
        </authorList>
    </citation>
    <scope>NUCLEOTIDE SEQUENCE [LARGE SCALE GENOMIC DNA]</scope>
    <source>
        <strain evidence="4 5">DSM 9768</strain>
    </source>
</reference>
<dbReference type="EC" id="3.6.1.13" evidence="4"/>
<feature type="domain" description="Nudix hydrolase" evidence="3">
    <location>
        <begin position="40"/>
        <end position="169"/>
    </location>
</feature>
<accession>A0ABT9ZY48</accession>
<evidence type="ECO:0000259" key="3">
    <source>
        <dbReference type="PROSITE" id="PS51462"/>
    </source>
</evidence>
<keyword evidence="5" id="KW-1185">Reference proteome</keyword>
<dbReference type="GO" id="GO:0047631">
    <property type="term" value="F:ADP-ribose diphosphatase activity"/>
    <property type="evidence" value="ECO:0007669"/>
    <property type="project" value="UniProtKB-EC"/>
</dbReference>
<organism evidence="4 5">
    <name type="scientific">Evansella vedderi</name>
    <dbReference type="NCBI Taxonomy" id="38282"/>
    <lineage>
        <taxon>Bacteria</taxon>
        <taxon>Bacillati</taxon>
        <taxon>Bacillota</taxon>
        <taxon>Bacilli</taxon>
        <taxon>Bacillales</taxon>
        <taxon>Bacillaceae</taxon>
        <taxon>Evansella</taxon>
    </lineage>
</organism>
<dbReference type="InterPro" id="IPR020084">
    <property type="entry name" value="NUDIX_hydrolase_CS"/>
</dbReference>
<dbReference type="Pfam" id="PF00293">
    <property type="entry name" value="NUDIX"/>
    <property type="match status" value="1"/>
</dbReference>
<evidence type="ECO:0000313" key="5">
    <source>
        <dbReference type="Proteomes" id="UP001230005"/>
    </source>
</evidence>
<dbReference type="PANTHER" id="PTHR11839">
    <property type="entry name" value="UDP/ADP-SUGAR PYROPHOSPHATASE"/>
    <property type="match status" value="1"/>
</dbReference>
<dbReference type="InterPro" id="IPR015797">
    <property type="entry name" value="NUDIX_hydrolase-like_dom_sf"/>
</dbReference>
<dbReference type="CDD" id="cd03424">
    <property type="entry name" value="NUDIX_ADPRase_Nudt5_UGPPase_Nudt14"/>
    <property type="match status" value="1"/>
</dbReference>
<dbReference type="EMBL" id="JAUSUG010000015">
    <property type="protein sequence ID" value="MDQ0256162.1"/>
    <property type="molecule type" value="Genomic_DNA"/>
</dbReference>
<comment type="cofactor">
    <cofactor evidence="1">
        <name>Mg(2+)</name>
        <dbReference type="ChEBI" id="CHEBI:18420"/>
    </cofactor>
</comment>
<protein>
    <submittedName>
        <fullName evidence="4">ADP-ribose pyrophosphatase</fullName>
        <ecNumber evidence="4">3.6.1.13</ecNumber>
    </submittedName>
</protein>
<dbReference type="Gene3D" id="3.90.79.10">
    <property type="entry name" value="Nucleoside Triphosphate Pyrophosphohydrolase"/>
    <property type="match status" value="1"/>
</dbReference>
<dbReference type="PROSITE" id="PS00893">
    <property type="entry name" value="NUDIX_BOX"/>
    <property type="match status" value="1"/>
</dbReference>
<comment type="caution">
    <text evidence="4">The sequence shown here is derived from an EMBL/GenBank/DDBJ whole genome shotgun (WGS) entry which is preliminary data.</text>
</comment>
<dbReference type="Proteomes" id="UP001230005">
    <property type="component" value="Unassembled WGS sequence"/>
</dbReference>
<dbReference type="PROSITE" id="PS51462">
    <property type="entry name" value="NUDIX"/>
    <property type="match status" value="1"/>
</dbReference>
<name>A0ABT9ZY48_9BACI</name>
<gene>
    <name evidence="4" type="ORF">J2S74_003580</name>
</gene>
<keyword evidence="2 4" id="KW-0378">Hydrolase</keyword>
<proteinExistence type="predicted"/>
<evidence type="ECO:0000256" key="1">
    <source>
        <dbReference type="ARBA" id="ARBA00001946"/>
    </source>
</evidence>
<evidence type="ECO:0000313" key="4">
    <source>
        <dbReference type="EMBL" id="MDQ0256162.1"/>
    </source>
</evidence>
<dbReference type="InterPro" id="IPR000086">
    <property type="entry name" value="NUDIX_hydrolase_dom"/>
</dbReference>
<evidence type="ECO:0000256" key="2">
    <source>
        <dbReference type="ARBA" id="ARBA00022801"/>
    </source>
</evidence>
<dbReference type="SUPFAM" id="SSF55811">
    <property type="entry name" value="Nudix"/>
    <property type="match status" value="1"/>
</dbReference>
<dbReference type="RefSeq" id="WP_307327871.1">
    <property type="nucleotide sequence ID" value="NZ_JAUSUG010000015.1"/>
</dbReference>
<dbReference type="PANTHER" id="PTHR11839:SF18">
    <property type="entry name" value="NUDIX HYDROLASE DOMAIN-CONTAINING PROTEIN"/>
    <property type="match status" value="1"/>
</dbReference>
<sequence length="178" mass="20056">MEKFAEKTISKETIYEGRIIDLSIHDVTLPNGETSKREIVTHPGAVAVIAVTEDNKLLLVRQFRKPLEKTIAEIPAGKLEKGEDPLPCAKRELEEETGFLAGKWTSLGSFYTSPGFADELIYLFLAEELSDGTANTDEDEFVECFEVTIDEARKLMDNQEIHDAKTIIAIQYLQLLHR</sequence>